<dbReference type="RefSeq" id="WP_348789519.1">
    <property type="nucleotide sequence ID" value="NZ_CP157390.1"/>
</dbReference>
<dbReference type="EMBL" id="CP157390">
    <property type="protein sequence ID" value="XBM49602.1"/>
    <property type="molecule type" value="Genomic_DNA"/>
</dbReference>
<organism evidence="3">
    <name type="scientific">Leifsonia sp. NPDC080035</name>
    <dbReference type="NCBI Taxonomy" id="3143936"/>
    <lineage>
        <taxon>Bacteria</taxon>
        <taxon>Bacillati</taxon>
        <taxon>Actinomycetota</taxon>
        <taxon>Actinomycetes</taxon>
        <taxon>Micrococcales</taxon>
        <taxon>Microbacteriaceae</taxon>
        <taxon>Leifsonia</taxon>
    </lineage>
</organism>
<feature type="chain" id="PRO_5043526292" evidence="1">
    <location>
        <begin position="32"/>
        <end position="424"/>
    </location>
</feature>
<dbReference type="InterPro" id="IPR001466">
    <property type="entry name" value="Beta-lactam-related"/>
</dbReference>
<dbReference type="PROSITE" id="PS51257">
    <property type="entry name" value="PROKAR_LIPOPROTEIN"/>
    <property type="match status" value="1"/>
</dbReference>
<keyword evidence="1" id="KW-0732">Signal</keyword>
<feature type="signal peptide" evidence="1">
    <location>
        <begin position="1"/>
        <end position="31"/>
    </location>
</feature>
<sequence length="424" mass="43715">MRRPKRLHRAAIVVTAALAAFALAACTSVSAGSGLPEQQPGGLGSEVEKRLDSALTEAMTKAGASAGIAGVWAPWAGSWTSASGTTALKGSTPVTAQMTFRAGQLTLPMSCTVLLSLVDDGTVELDDPVSQWLPGLVGVTGVTLRELCQNTSGIGDYAGQLRGQFLTNPTRVWPPLELASDGIATARTGNPGEKYSASQTNGILLGMALQNATGKNWQQLYTERIFDRLGMDSTVLPDSTVMTPPGRHPVGYAALPDASGKTVCAPMHDLTRLSPSVGWTAGGVVSNLDDLRAFSQALAAGSLVSEKSADEQAKAVPAGASWQRYGLGMQLLGPLRGASGAIPGYVSAMYTDPGSGLTIVLALNNSTAGPGFAQALAERFASIVSKVPADKKGAKVVASLPWSEQQAVDTMTKASPCPLPAPKK</sequence>
<feature type="domain" description="Beta-lactamase-related" evidence="2">
    <location>
        <begin position="80"/>
        <end position="371"/>
    </location>
</feature>
<name>A0AAU7GFX2_9MICO</name>
<dbReference type="SUPFAM" id="SSF56601">
    <property type="entry name" value="beta-lactamase/transpeptidase-like"/>
    <property type="match status" value="1"/>
</dbReference>
<dbReference type="PANTHER" id="PTHR46825">
    <property type="entry name" value="D-ALANYL-D-ALANINE-CARBOXYPEPTIDASE/ENDOPEPTIDASE AMPH"/>
    <property type="match status" value="1"/>
</dbReference>
<dbReference type="AlphaFoldDB" id="A0AAU7GFX2"/>
<proteinExistence type="predicted"/>
<evidence type="ECO:0000259" key="2">
    <source>
        <dbReference type="Pfam" id="PF00144"/>
    </source>
</evidence>
<dbReference type="InterPro" id="IPR012338">
    <property type="entry name" value="Beta-lactam/transpept-like"/>
</dbReference>
<dbReference type="Pfam" id="PF00144">
    <property type="entry name" value="Beta-lactamase"/>
    <property type="match status" value="1"/>
</dbReference>
<dbReference type="EC" id="3.1.1.103" evidence="3"/>
<dbReference type="PANTHER" id="PTHR46825:SF7">
    <property type="entry name" value="D-ALANYL-D-ALANINE CARBOXYPEPTIDASE"/>
    <property type="match status" value="1"/>
</dbReference>
<accession>A0AAU7GFX2</accession>
<evidence type="ECO:0000256" key="1">
    <source>
        <dbReference type="SAM" id="SignalP"/>
    </source>
</evidence>
<dbReference type="Gene3D" id="3.40.710.10">
    <property type="entry name" value="DD-peptidase/beta-lactamase superfamily"/>
    <property type="match status" value="1"/>
</dbReference>
<protein>
    <submittedName>
        <fullName evidence="3">Serine hydrolase domain-containing protein</fullName>
        <ecNumber evidence="3">3.1.1.103</ecNumber>
    </submittedName>
</protein>
<dbReference type="InterPro" id="IPR050491">
    <property type="entry name" value="AmpC-like"/>
</dbReference>
<evidence type="ECO:0000313" key="3">
    <source>
        <dbReference type="EMBL" id="XBM49602.1"/>
    </source>
</evidence>
<gene>
    <name evidence="3" type="ORF">AAME72_06980</name>
</gene>
<reference evidence="3" key="1">
    <citation type="submission" date="2024-05" db="EMBL/GenBank/DDBJ databases">
        <title>The Natural Products Discovery Center: Release of the First 8490 Sequenced Strains for Exploring Actinobacteria Biosynthetic Diversity.</title>
        <authorList>
            <person name="Kalkreuter E."/>
            <person name="Kautsar S.A."/>
            <person name="Yang D."/>
            <person name="Bader C.D."/>
            <person name="Teijaro C.N."/>
            <person name="Fluegel L."/>
            <person name="Davis C.M."/>
            <person name="Simpson J.R."/>
            <person name="Lauterbach L."/>
            <person name="Steele A.D."/>
            <person name="Gui C."/>
            <person name="Meng S."/>
            <person name="Li G."/>
            <person name="Viehrig K."/>
            <person name="Ye F."/>
            <person name="Su P."/>
            <person name="Kiefer A.F."/>
            <person name="Nichols A."/>
            <person name="Cepeda A.J."/>
            <person name="Yan W."/>
            <person name="Fan B."/>
            <person name="Jiang Y."/>
            <person name="Adhikari A."/>
            <person name="Zheng C.-J."/>
            <person name="Schuster L."/>
            <person name="Cowan T.M."/>
            <person name="Smanski M.J."/>
            <person name="Chevrette M.G."/>
            <person name="de Carvalho L.P.S."/>
            <person name="Shen B."/>
        </authorList>
    </citation>
    <scope>NUCLEOTIDE SEQUENCE</scope>
    <source>
        <strain evidence="3">NPDC080035</strain>
    </source>
</reference>
<dbReference type="GO" id="GO:0016787">
    <property type="term" value="F:hydrolase activity"/>
    <property type="evidence" value="ECO:0007669"/>
    <property type="project" value="UniProtKB-KW"/>
</dbReference>
<keyword evidence="3" id="KW-0378">Hydrolase</keyword>